<evidence type="ECO:0000313" key="8">
    <source>
        <dbReference type="EnsemblProtists" id="EOD15291"/>
    </source>
</evidence>
<dbReference type="PIRSF" id="PIRSF005813">
    <property type="entry name" value="MSH2"/>
    <property type="match status" value="1"/>
</dbReference>
<dbReference type="HOGENOM" id="CLU_002472_10_0_1"/>
<evidence type="ECO:0000256" key="5">
    <source>
        <dbReference type="ARBA" id="ARBA00023125"/>
    </source>
</evidence>
<comment type="similarity">
    <text evidence="1">Belongs to the DNA mismatch repair MutS family.</text>
</comment>
<keyword evidence="9" id="KW-1185">Reference proteome</keyword>
<dbReference type="InterPro" id="IPR007696">
    <property type="entry name" value="DNA_mismatch_repair_MutS_core"/>
</dbReference>
<evidence type="ECO:0000256" key="4">
    <source>
        <dbReference type="ARBA" id="ARBA00022840"/>
    </source>
</evidence>
<dbReference type="OMA" id="KLYYAIL"/>
<evidence type="ECO:0000256" key="6">
    <source>
        <dbReference type="ARBA" id="ARBA00023204"/>
    </source>
</evidence>
<accession>A0A0D3IVK6</accession>
<evidence type="ECO:0000313" key="9">
    <source>
        <dbReference type="Proteomes" id="UP000013827"/>
    </source>
</evidence>
<dbReference type="PANTHER" id="PTHR11361">
    <property type="entry name" value="DNA MISMATCH REPAIR PROTEIN MUTS FAMILY MEMBER"/>
    <property type="match status" value="1"/>
</dbReference>
<dbReference type="AlphaFoldDB" id="A0A0D3IVK6"/>
<dbReference type="Pfam" id="PF00488">
    <property type="entry name" value="MutS_V"/>
    <property type="match status" value="1"/>
</dbReference>
<dbReference type="Gene3D" id="1.10.1420.10">
    <property type="match status" value="2"/>
</dbReference>
<dbReference type="GO" id="GO:0006298">
    <property type="term" value="P:mismatch repair"/>
    <property type="evidence" value="ECO:0007669"/>
    <property type="project" value="InterPro"/>
</dbReference>
<keyword evidence="3" id="KW-0227">DNA damage</keyword>
<dbReference type="GO" id="GO:0030983">
    <property type="term" value="F:mismatched DNA binding"/>
    <property type="evidence" value="ECO:0007669"/>
    <property type="project" value="InterPro"/>
</dbReference>
<dbReference type="EnsemblProtists" id="EOD15291">
    <property type="protein sequence ID" value="EOD15291"/>
    <property type="gene ID" value="EMIHUDRAFT_451702"/>
</dbReference>
<dbReference type="Proteomes" id="UP000013827">
    <property type="component" value="Unassembled WGS sequence"/>
</dbReference>
<reference evidence="8" key="2">
    <citation type="submission" date="2024-10" db="UniProtKB">
        <authorList>
            <consortium name="EnsemblProtists"/>
        </authorList>
    </citation>
    <scope>IDENTIFICATION</scope>
</reference>
<dbReference type="PaxDb" id="2903-EOD15291"/>
<dbReference type="SMART" id="SM00533">
    <property type="entry name" value="MUTSd"/>
    <property type="match status" value="1"/>
</dbReference>
<keyword evidence="6" id="KW-0234">DNA repair</keyword>
<dbReference type="RefSeq" id="XP_005767720.1">
    <property type="nucleotide sequence ID" value="XM_005767663.1"/>
</dbReference>
<name>A0A0D3IVK6_EMIH1</name>
<dbReference type="GO" id="GO:0140664">
    <property type="term" value="F:ATP-dependent DNA damage sensor activity"/>
    <property type="evidence" value="ECO:0007669"/>
    <property type="project" value="InterPro"/>
</dbReference>
<dbReference type="Gene3D" id="3.40.50.300">
    <property type="entry name" value="P-loop containing nucleotide triphosphate hydrolases"/>
    <property type="match status" value="2"/>
</dbReference>
<dbReference type="SUPFAM" id="SSF52540">
    <property type="entry name" value="P-loop containing nucleoside triphosphate hydrolases"/>
    <property type="match status" value="1"/>
</dbReference>
<evidence type="ECO:0000256" key="1">
    <source>
        <dbReference type="ARBA" id="ARBA00006271"/>
    </source>
</evidence>
<dbReference type="GO" id="GO:0006312">
    <property type="term" value="P:mitotic recombination"/>
    <property type="evidence" value="ECO:0007669"/>
    <property type="project" value="TreeGrafter"/>
</dbReference>
<dbReference type="GO" id="GO:0032301">
    <property type="term" value="C:MutSalpha complex"/>
    <property type="evidence" value="ECO:0007669"/>
    <property type="project" value="TreeGrafter"/>
</dbReference>
<dbReference type="SUPFAM" id="SSF48334">
    <property type="entry name" value="DNA repair protein MutS, domain III"/>
    <property type="match status" value="1"/>
</dbReference>
<dbReference type="InterPro" id="IPR036678">
    <property type="entry name" value="MutS_con_dom_sf"/>
</dbReference>
<dbReference type="InterPro" id="IPR011184">
    <property type="entry name" value="DNA_mismatch_repair_Msh2"/>
</dbReference>
<dbReference type="PANTHER" id="PTHR11361:SF35">
    <property type="entry name" value="DNA MISMATCH REPAIR PROTEIN MSH2"/>
    <property type="match status" value="1"/>
</dbReference>
<dbReference type="SMART" id="SM00534">
    <property type="entry name" value="MUTSac"/>
    <property type="match status" value="1"/>
</dbReference>
<proteinExistence type="inferred from homology"/>
<evidence type="ECO:0000259" key="7">
    <source>
        <dbReference type="PROSITE" id="PS00486"/>
    </source>
</evidence>
<dbReference type="GO" id="GO:0005524">
    <property type="term" value="F:ATP binding"/>
    <property type="evidence" value="ECO:0007669"/>
    <property type="project" value="UniProtKB-KW"/>
</dbReference>
<dbReference type="InterPro" id="IPR036187">
    <property type="entry name" value="DNA_mismatch_repair_MutS_sf"/>
</dbReference>
<dbReference type="Gene3D" id="3.30.420.110">
    <property type="entry name" value="MutS, connector domain"/>
    <property type="match status" value="2"/>
</dbReference>
<dbReference type="InterPro" id="IPR016151">
    <property type="entry name" value="DNA_mismatch_repair_MutS_N"/>
</dbReference>
<dbReference type="InterPro" id="IPR045076">
    <property type="entry name" value="MutS"/>
</dbReference>
<feature type="domain" description="DNA mismatch repair proteins mutS family" evidence="7">
    <location>
        <begin position="783"/>
        <end position="799"/>
    </location>
</feature>
<protein>
    <recommendedName>
        <fullName evidence="7">DNA mismatch repair proteins mutS family domain-containing protein</fullName>
    </recommendedName>
</protein>
<reference evidence="9" key="1">
    <citation type="journal article" date="2013" name="Nature">
        <title>Pan genome of the phytoplankton Emiliania underpins its global distribution.</title>
        <authorList>
            <person name="Read B.A."/>
            <person name="Kegel J."/>
            <person name="Klute M.J."/>
            <person name="Kuo A."/>
            <person name="Lefebvre S.C."/>
            <person name="Maumus F."/>
            <person name="Mayer C."/>
            <person name="Miller J."/>
            <person name="Monier A."/>
            <person name="Salamov A."/>
            <person name="Young J."/>
            <person name="Aguilar M."/>
            <person name="Claverie J.M."/>
            <person name="Frickenhaus S."/>
            <person name="Gonzalez K."/>
            <person name="Herman E.K."/>
            <person name="Lin Y.C."/>
            <person name="Napier J."/>
            <person name="Ogata H."/>
            <person name="Sarno A.F."/>
            <person name="Shmutz J."/>
            <person name="Schroeder D."/>
            <person name="de Vargas C."/>
            <person name="Verret F."/>
            <person name="von Dassow P."/>
            <person name="Valentin K."/>
            <person name="Van de Peer Y."/>
            <person name="Wheeler G."/>
            <person name="Dacks J.B."/>
            <person name="Delwiche C.F."/>
            <person name="Dyhrman S.T."/>
            <person name="Glockner G."/>
            <person name="John U."/>
            <person name="Richards T."/>
            <person name="Worden A.Z."/>
            <person name="Zhang X."/>
            <person name="Grigoriev I.V."/>
            <person name="Allen A.E."/>
            <person name="Bidle K."/>
            <person name="Borodovsky M."/>
            <person name="Bowler C."/>
            <person name="Brownlee C."/>
            <person name="Cock J.M."/>
            <person name="Elias M."/>
            <person name="Gladyshev V.N."/>
            <person name="Groth M."/>
            <person name="Guda C."/>
            <person name="Hadaegh A."/>
            <person name="Iglesias-Rodriguez M.D."/>
            <person name="Jenkins J."/>
            <person name="Jones B.M."/>
            <person name="Lawson T."/>
            <person name="Leese F."/>
            <person name="Lindquist E."/>
            <person name="Lobanov A."/>
            <person name="Lomsadze A."/>
            <person name="Malik S.B."/>
            <person name="Marsh M.E."/>
            <person name="Mackinder L."/>
            <person name="Mock T."/>
            <person name="Mueller-Roeber B."/>
            <person name="Pagarete A."/>
            <person name="Parker M."/>
            <person name="Probert I."/>
            <person name="Quesneville H."/>
            <person name="Raines C."/>
            <person name="Rensing S.A."/>
            <person name="Riano-Pachon D.M."/>
            <person name="Richier S."/>
            <person name="Rokitta S."/>
            <person name="Shiraiwa Y."/>
            <person name="Soanes D.M."/>
            <person name="van der Giezen M."/>
            <person name="Wahlund T.M."/>
            <person name="Williams B."/>
            <person name="Wilson W."/>
            <person name="Wolfe G."/>
            <person name="Wurch L.L."/>
        </authorList>
    </citation>
    <scope>NUCLEOTIDE SEQUENCE</scope>
</reference>
<keyword evidence="5" id="KW-0238">DNA-binding</keyword>
<dbReference type="KEGG" id="ehx:EMIHUDRAFT_451702"/>
<evidence type="ECO:0000256" key="3">
    <source>
        <dbReference type="ARBA" id="ARBA00022763"/>
    </source>
</evidence>
<dbReference type="eggNOG" id="KOG0219">
    <property type="taxonomic scope" value="Eukaryota"/>
</dbReference>
<dbReference type="InterPro" id="IPR027417">
    <property type="entry name" value="P-loop_NTPase"/>
</dbReference>
<evidence type="ECO:0000256" key="2">
    <source>
        <dbReference type="ARBA" id="ARBA00022741"/>
    </source>
</evidence>
<keyword evidence="2" id="KW-0547">Nucleotide-binding</keyword>
<dbReference type="STRING" id="2903.R1DX04"/>
<organism evidence="8 9">
    <name type="scientific">Emiliania huxleyi (strain CCMP1516)</name>
    <dbReference type="NCBI Taxonomy" id="280463"/>
    <lineage>
        <taxon>Eukaryota</taxon>
        <taxon>Haptista</taxon>
        <taxon>Haptophyta</taxon>
        <taxon>Prymnesiophyceae</taxon>
        <taxon>Isochrysidales</taxon>
        <taxon>Noelaerhabdaceae</taxon>
        <taxon>Emiliania</taxon>
    </lineage>
</organism>
<dbReference type="InterPro" id="IPR000432">
    <property type="entry name" value="DNA_mismatch_repair_MutS_C"/>
</dbReference>
<sequence length="958" mass="103118">MSALYLLGFRDDERGTEEVTSSEGKTILSHKKGLGVQPADLIRLYDRRDHYVAVGRDADAIAAFYFRSSSAVRHWSDGDGRTPYLAINKKMAAEVMRACLLVQRRRLEVYSLDGARWVLSRRGSPGNISAFEEECLRDGELPPDASTTIAAVRLGRTAGSKGYSGNARLVGVCFADGASRSLRTSEFEDDENLCTLESLLCQQGTREVAVTDAPRGAFAQKHAEQDLRRLVGSEQPVHARAFETQQQLPVGCFSALCRHLDLPSLTESHGQWGIEWVEPREFVRLDASALRALSVEPQPNEADRNASLYGIFAKTKTAGGGRLLRKWLKQPLLSPHEIEHRLDLVQTFVSSLELRATLRDTCLPAMGARAGSSRLRRPAACARRRCGLCPLVGADLDRLQRRLFSGRATLQDVVLLYSLLGSLPRLLSALAGGGYAEGGEGEGEVDGHTLVQSAFTEPLQVVHENFERYRQLVHAAELAGLGASRDETVAEIEAAHEALCERLGVDEGRVKLEKGAPHGYHCRVSRKENMTHNSLVDEKLIRDADGVNVLGTKKDGVAFRDKALDKLAARYKELAAHYQTAQARPQRPLSRRRGARARLIPPAGTLVTKVVDTAATFCPLIAELAGHLTKLDVLLAFAAVAASAPEPYVRPTLLPPEAPRALRIDGARHPCVERMESAGGGTGSFIKNDVALGDHAADAEVPSLLLVTGPNCGGKSTYIRSVGVCVLLAQVGCFVPADAMEFSPVDAILARVGAGDMQSRGVSTFMAEMLESATILRAATASSLVIIDELGRGTSTYDGYGEPSPVRRHFHELTALADREAAVGNRHVAAHVDGDDLTPLFKVQPGPSDQSYGVAVAASCDFPSSVVESAKRKLAELESATVGGGPAADAADATAKRERLASVTAEERAAGTAEVRRRLFDFGMDTPQLSESLRASTNPYVRALLEVATAEVAAEAGV</sequence>
<dbReference type="GeneID" id="17261437"/>
<dbReference type="Pfam" id="PF05192">
    <property type="entry name" value="MutS_III"/>
    <property type="match status" value="1"/>
</dbReference>
<dbReference type="PROSITE" id="PS00486">
    <property type="entry name" value="DNA_MISMATCH_REPAIR_2"/>
    <property type="match status" value="1"/>
</dbReference>
<keyword evidence="4" id="KW-0067">ATP-binding</keyword>
<dbReference type="Gene3D" id="3.40.1170.10">
    <property type="entry name" value="DNA repair protein MutS, domain I"/>
    <property type="match status" value="1"/>
</dbReference>